<dbReference type="OrthoDB" id="3480105at2"/>
<evidence type="ECO:0000313" key="4">
    <source>
        <dbReference type="EMBL" id="TKA11550.1"/>
    </source>
</evidence>
<organism evidence="4 5">
    <name type="scientific">Actinacidiphila oryziradicis</name>
    <dbReference type="NCBI Taxonomy" id="2571141"/>
    <lineage>
        <taxon>Bacteria</taxon>
        <taxon>Bacillati</taxon>
        <taxon>Actinomycetota</taxon>
        <taxon>Actinomycetes</taxon>
        <taxon>Kitasatosporales</taxon>
        <taxon>Streptomycetaceae</taxon>
        <taxon>Actinacidiphila</taxon>
    </lineage>
</organism>
<dbReference type="AlphaFoldDB" id="A0A4U0SNH3"/>
<evidence type="ECO:0000259" key="3">
    <source>
        <dbReference type="Pfam" id="PF14016"/>
    </source>
</evidence>
<evidence type="ECO:0000256" key="1">
    <source>
        <dbReference type="SAM" id="MobiDB-lite"/>
    </source>
</evidence>
<dbReference type="PROSITE" id="PS51257">
    <property type="entry name" value="PROKAR_LIPOPROTEIN"/>
    <property type="match status" value="1"/>
</dbReference>
<dbReference type="Pfam" id="PF14016">
    <property type="entry name" value="DUF4232"/>
    <property type="match status" value="1"/>
</dbReference>
<sequence>MRALHAAATITATAALALGLTACGSSGSSNSSADSTASTSTAPTASATDATGTTGSTSTTSGSTGTGTGTGTGTTGSTGSGTGTTGSTGTGTGTGTGASSRTSRCHTADLAISFATGGDAVPSTTSGDQTSTAVALRNKSGHICTLKGFPGVDLKGSGATTTWSLARKPASTTSFTLANGDTTEFTITFLVTKKGEEGSWTPTTAVVTPPNETTSVSLAWPWSPVLLQDGATHPGTYVGPIGS</sequence>
<keyword evidence="5" id="KW-1185">Reference proteome</keyword>
<evidence type="ECO:0000256" key="2">
    <source>
        <dbReference type="SAM" id="SignalP"/>
    </source>
</evidence>
<feature type="signal peptide" evidence="2">
    <location>
        <begin position="1"/>
        <end position="33"/>
    </location>
</feature>
<gene>
    <name evidence="4" type="ORF">FCI23_12080</name>
</gene>
<keyword evidence="2" id="KW-0732">Signal</keyword>
<evidence type="ECO:0000313" key="5">
    <source>
        <dbReference type="Proteomes" id="UP000305778"/>
    </source>
</evidence>
<reference evidence="4 5" key="1">
    <citation type="submission" date="2019-04" db="EMBL/GenBank/DDBJ databases">
        <title>Streptomyces oryziradicis sp. nov., a novel actinomycete isolated from rhizosphere soil of rice (Oryza sativa L.).</title>
        <authorList>
            <person name="Li C."/>
        </authorList>
    </citation>
    <scope>NUCLEOTIDE SEQUENCE [LARGE SCALE GENOMIC DNA]</scope>
    <source>
        <strain evidence="4 5">NEAU-C40</strain>
    </source>
</reference>
<protein>
    <submittedName>
        <fullName evidence="4">DUF4232 domain-containing protein</fullName>
    </submittedName>
</protein>
<dbReference type="EMBL" id="SUMC01000008">
    <property type="protein sequence ID" value="TKA11550.1"/>
    <property type="molecule type" value="Genomic_DNA"/>
</dbReference>
<dbReference type="RefSeq" id="WP_136723501.1">
    <property type="nucleotide sequence ID" value="NZ_SUMC01000008.1"/>
</dbReference>
<feature type="domain" description="DUF4232" evidence="3">
    <location>
        <begin position="105"/>
        <end position="223"/>
    </location>
</feature>
<dbReference type="InterPro" id="IPR025326">
    <property type="entry name" value="DUF4232"/>
</dbReference>
<feature type="compositionally biased region" description="Gly residues" evidence="1">
    <location>
        <begin position="64"/>
        <end position="96"/>
    </location>
</feature>
<name>A0A4U0SNH3_9ACTN</name>
<comment type="caution">
    <text evidence="4">The sequence shown here is derived from an EMBL/GenBank/DDBJ whole genome shotgun (WGS) entry which is preliminary data.</text>
</comment>
<proteinExistence type="predicted"/>
<dbReference type="Proteomes" id="UP000305778">
    <property type="component" value="Unassembled WGS sequence"/>
</dbReference>
<feature type="region of interest" description="Disordered" evidence="1">
    <location>
        <begin position="27"/>
        <end position="102"/>
    </location>
</feature>
<accession>A0A4U0SNH3</accession>
<feature type="chain" id="PRO_5020666919" evidence="2">
    <location>
        <begin position="34"/>
        <end position="243"/>
    </location>
</feature>
<feature type="compositionally biased region" description="Low complexity" evidence="1">
    <location>
        <begin position="27"/>
        <end position="63"/>
    </location>
</feature>